<reference evidence="2" key="1">
    <citation type="journal article" date="2007" name="Plant Cell">
        <title>Dothideomycete-plant interactions illuminated by genome sequencing and EST analysis of the wheat pathogen Stagonospora nodorum.</title>
        <authorList>
            <person name="Hane J.K."/>
            <person name="Lowe R.G."/>
            <person name="Solomon P.S."/>
            <person name="Tan K.C."/>
            <person name="Schoch C.L."/>
            <person name="Spatafora J.W."/>
            <person name="Crous P.W."/>
            <person name="Kodira C."/>
            <person name="Birren B.W."/>
            <person name="Galagan J.E."/>
            <person name="Torriani S.F."/>
            <person name="McDonald B.A."/>
            <person name="Oliver R.P."/>
        </authorList>
    </citation>
    <scope>NUCLEOTIDE SEQUENCE [LARGE SCALE GENOMIC DNA]</scope>
    <source>
        <strain evidence="2">SN15 / ATCC MYA-4574 / FGSC 10173</strain>
    </source>
</reference>
<dbReference type="AlphaFoldDB" id="Q0UUU3"/>
<dbReference type="Proteomes" id="UP000001055">
    <property type="component" value="Unassembled WGS sequence"/>
</dbReference>
<dbReference type="GeneID" id="5971756"/>
<dbReference type="EMBL" id="CH445330">
    <property type="protein sequence ID" value="EAT88231.1"/>
    <property type="molecule type" value="Genomic_DNA"/>
</dbReference>
<evidence type="ECO:0000313" key="2">
    <source>
        <dbReference type="Proteomes" id="UP000001055"/>
    </source>
</evidence>
<dbReference type="RefSeq" id="XP_001794888.1">
    <property type="nucleotide sequence ID" value="XM_001794836.1"/>
</dbReference>
<dbReference type="InParanoid" id="Q0UUU3"/>
<evidence type="ECO:0000313" key="1">
    <source>
        <dbReference type="EMBL" id="EAT88231.1"/>
    </source>
</evidence>
<sequence length="81" mass="9222">MDPERHSDPRRYDLDCHAFRRFNLGKMLKASPGRSVDAKTCVATRQDGFQHSAEMHAEKTMRYPPTGFVQTKCVDPGEIPT</sequence>
<protein>
    <submittedName>
        <fullName evidence="1">Uncharacterized protein</fullName>
    </submittedName>
</protein>
<name>Q0UUU3_PHANO</name>
<accession>Q0UUU3</accession>
<gene>
    <name evidence="1" type="ORF">SNOG_04471</name>
</gene>
<proteinExistence type="predicted"/>
<dbReference type="KEGG" id="pno:SNOG_04471"/>
<organism evidence="1 2">
    <name type="scientific">Phaeosphaeria nodorum (strain SN15 / ATCC MYA-4574 / FGSC 10173)</name>
    <name type="common">Glume blotch fungus</name>
    <name type="synonym">Parastagonospora nodorum</name>
    <dbReference type="NCBI Taxonomy" id="321614"/>
    <lineage>
        <taxon>Eukaryota</taxon>
        <taxon>Fungi</taxon>
        <taxon>Dikarya</taxon>
        <taxon>Ascomycota</taxon>
        <taxon>Pezizomycotina</taxon>
        <taxon>Dothideomycetes</taxon>
        <taxon>Pleosporomycetidae</taxon>
        <taxon>Pleosporales</taxon>
        <taxon>Pleosporineae</taxon>
        <taxon>Phaeosphaeriaceae</taxon>
        <taxon>Parastagonospora</taxon>
    </lineage>
</organism>